<evidence type="ECO:0000313" key="1">
    <source>
        <dbReference type="EMBL" id="KAK2554367.1"/>
    </source>
</evidence>
<reference evidence="1" key="1">
    <citation type="journal article" date="2023" name="G3 (Bethesda)">
        <title>Whole genome assembly and annotation of the endangered Caribbean coral Acropora cervicornis.</title>
        <authorList>
            <person name="Selwyn J.D."/>
            <person name="Vollmer S.V."/>
        </authorList>
    </citation>
    <scope>NUCLEOTIDE SEQUENCE</scope>
    <source>
        <strain evidence="1">K2</strain>
    </source>
</reference>
<dbReference type="EMBL" id="JARQWQ010000070">
    <property type="protein sequence ID" value="KAK2554367.1"/>
    <property type="molecule type" value="Genomic_DNA"/>
</dbReference>
<accession>A0AAD9Q415</accession>
<protein>
    <submittedName>
        <fullName evidence="1">Uncharacterized protein</fullName>
    </submittedName>
</protein>
<organism evidence="1 2">
    <name type="scientific">Acropora cervicornis</name>
    <name type="common">Staghorn coral</name>
    <dbReference type="NCBI Taxonomy" id="6130"/>
    <lineage>
        <taxon>Eukaryota</taxon>
        <taxon>Metazoa</taxon>
        <taxon>Cnidaria</taxon>
        <taxon>Anthozoa</taxon>
        <taxon>Hexacorallia</taxon>
        <taxon>Scleractinia</taxon>
        <taxon>Astrocoeniina</taxon>
        <taxon>Acroporidae</taxon>
        <taxon>Acropora</taxon>
    </lineage>
</organism>
<dbReference type="AlphaFoldDB" id="A0AAD9Q415"/>
<keyword evidence="2" id="KW-1185">Reference proteome</keyword>
<comment type="caution">
    <text evidence="1">The sequence shown here is derived from an EMBL/GenBank/DDBJ whole genome shotgun (WGS) entry which is preliminary data.</text>
</comment>
<evidence type="ECO:0000313" key="2">
    <source>
        <dbReference type="Proteomes" id="UP001249851"/>
    </source>
</evidence>
<gene>
    <name evidence="1" type="ORF">P5673_024068</name>
</gene>
<sequence length="118" mass="13636">MTAALDRSLPVNCWEDETNLVHGCRFSSLVNDELIAAQRSLREKCLQGINCKCYTPTEKWLLDGNNGARNDDSWSPNKVVLDFMALHRERALNAGKLNKDRGRRWRRKHFYLSKKSGE</sequence>
<dbReference type="Proteomes" id="UP001249851">
    <property type="component" value="Unassembled WGS sequence"/>
</dbReference>
<reference evidence="1" key="2">
    <citation type="journal article" date="2023" name="Science">
        <title>Genomic signatures of disease resistance in endangered staghorn corals.</title>
        <authorList>
            <person name="Vollmer S.V."/>
            <person name="Selwyn J.D."/>
            <person name="Despard B.A."/>
            <person name="Roesel C.L."/>
        </authorList>
    </citation>
    <scope>NUCLEOTIDE SEQUENCE</scope>
    <source>
        <strain evidence="1">K2</strain>
    </source>
</reference>
<name>A0AAD9Q415_ACRCE</name>
<proteinExistence type="predicted"/>